<dbReference type="InterPro" id="IPR012617">
    <property type="entry name" value="AATF_C"/>
</dbReference>
<evidence type="ECO:0000313" key="7">
    <source>
        <dbReference type="Proteomes" id="UP000650582"/>
    </source>
</evidence>
<dbReference type="EMBL" id="JACYCC010000040">
    <property type="protein sequence ID" value="KAF8677722.1"/>
    <property type="molecule type" value="Genomic_DNA"/>
</dbReference>
<evidence type="ECO:0000259" key="5">
    <source>
        <dbReference type="Pfam" id="PF13339"/>
    </source>
</evidence>
<feature type="region of interest" description="Disordered" evidence="3">
    <location>
        <begin position="12"/>
        <end position="141"/>
    </location>
</feature>
<dbReference type="Proteomes" id="UP000650582">
    <property type="component" value="Unassembled WGS sequence"/>
</dbReference>
<accession>A0A8H7H4Z4</accession>
<evidence type="ECO:0000256" key="3">
    <source>
        <dbReference type="SAM" id="MobiDB-lite"/>
    </source>
</evidence>
<dbReference type="GO" id="GO:0000462">
    <property type="term" value="P:maturation of SSU-rRNA from tricistronic rRNA transcript (SSU-rRNA, 5.8S rRNA, LSU-rRNA)"/>
    <property type="evidence" value="ECO:0007669"/>
    <property type="project" value="TreeGrafter"/>
</dbReference>
<dbReference type="InterPro" id="IPR039223">
    <property type="entry name" value="AATF/Bfr2"/>
</dbReference>
<dbReference type="InterPro" id="IPR025160">
    <property type="entry name" value="AATF"/>
</dbReference>
<name>A0A8H7H4Z4_9AGAM</name>
<feature type="compositionally biased region" description="Acidic residues" evidence="3">
    <location>
        <begin position="121"/>
        <end position="132"/>
    </location>
</feature>
<feature type="domain" description="Apoptosis-antagonizing transcription factor C-terminal" evidence="4">
    <location>
        <begin position="372"/>
        <end position="446"/>
    </location>
</feature>
<dbReference type="PANTHER" id="PTHR15565">
    <property type="entry name" value="AATF PROTEIN APOPTOSIS ANTAGONIZING TRANSCRIPTION FACTOR"/>
    <property type="match status" value="1"/>
</dbReference>
<protein>
    <recommendedName>
        <fullName evidence="2">Protein BFR2</fullName>
    </recommendedName>
</protein>
<dbReference type="PANTHER" id="PTHR15565:SF0">
    <property type="entry name" value="PROTEIN AATF"/>
    <property type="match status" value="1"/>
</dbReference>
<dbReference type="Pfam" id="PF08164">
    <property type="entry name" value="TRAUB"/>
    <property type="match status" value="1"/>
</dbReference>
<sequence length="458" mass="49981">MSPISLAEQIAQLEDTAPPDVDIERIDGGGLAEEADSNDLTAGRGHYLDVGVSSLRKQQSALADPKYEGVRTSRSELYEFDDETDNDIGDSAADDLDNESDESATIDEGNQEGTPTVSGSEDGESEGDDDDDLKSVDSGPSDVALEHAADNLAAALKESREADKDKGRSIIQQRALWDSLLETRIRLQKAATVTNRLPHPNDLAPYVTSESGRGAVHSLLKEVLSFSDELLTLRKRLAQVNEPEIELPPSKKRKIVSSDEAFEQQIKDASIAAVEMDAVYHPTCVRTLQKWSNKIAAVTPASLSARSGKSFRGGVTRSTVELVEDALGESGAKAIGRTRVRRSAGARVGTQVSSEVNGAEGDAEVFDDLDFYQTLLRDVIDSRTGTEDDWMARQRMKKAKKVVDTKASKGRKLRYEVHEKLQNFMVPVPTATWHEEQIDELFANLLGKEIGRMDALPA</sequence>
<proteinExistence type="inferred from homology"/>
<comment type="similarity">
    <text evidence="1">Belongs to the AATF family.</text>
</comment>
<dbReference type="GO" id="GO:0005730">
    <property type="term" value="C:nucleolus"/>
    <property type="evidence" value="ECO:0007669"/>
    <property type="project" value="TreeGrafter"/>
</dbReference>
<dbReference type="Pfam" id="PF13339">
    <property type="entry name" value="AATF-Che1"/>
    <property type="match status" value="1"/>
</dbReference>
<comment type="caution">
    <text evidence="6">The sequence shown here is derived from an EMBL/GenBank/DDBJ whole genome shotgun (WGS) entry which is preliminary data.</text>
</comment>
<feature type="compositionally biased region" description="Basic and acidic residues" evidence="3">
    <location>
        <begin position="65"/>
        <end position="77"/>
    </location>
</feature>
<evidence type="ECO:0000256" key="1">
    <source>
        <dbReference type="ARBA" id="ARBA00008966"/>
    </source>
</evidence>
<feature type="domain" description="AATF leucine zipper-containing" evidence="5">
    <location>
        <begin position="163"/>
        <end position="294"/>
    </location>
</feature>
<evidence type="ECO:0000259" key="4">
    <source>
        <dbReference type="Pfam" id="PF08164"/>
    </source>
</evidence>
<dbReference type="AlphaFoldDB" id="A0A8H7H4Z4"/>
<organism evidence="6 7">
    <name type="scientific">Rhizoctonia solani</name>
    <dbReference type="NCBI Taxonomy" id="456999"/>
    <lineage>
        <taxon>Eukaryota</taxon>
        <taxon>Fungi</taxon>
        <taxon>Dikarya</taxon>
        <taxon>Basidiomycota</taxon>
        <taxon>Agaricomycotina</taxon>
        <taxon>Agaricomycetes</taxon>
        <taxon>Cantharellales</taxon>
        <taxon>Ceratobasidiaceae</taxon>
        <taxon>Rhizoctonia</taxon>
    </lineage>
</organism>
<reference evidence="6" key="1">
    <citation type="submission" date="2020-09" db="EMBL/GenBank/DDBJ databases">
        <title>Comparative genome analyses of four rice-infecting Rhizoctonia solani isolates reveal extensive enrichment of homogalacturonan modification genes.</title>
        <authorList>
            <person name="Lee D.-Y."/>
            <person name="Jeon J."/>
            <person name="Kim K.-T."/>
            <person name="Cheong K."/>
            <person name="Song H."/>
            <person name="Choi G."/>
            <person name="Ko J."/>
            <person name="Opiyo S.O."/>
            <person name="Zuo S."/>
            <person name="Madhav S."/>
            <person name="Lee Y.-H."/>
            <person name="Wang G.-L."/>
        </authorList>
    </citation>
    <scope>NUCLEOTIDE SEQUENCE</scope>
    <source>
        <strain evidence="6">AG1-IA YN-7</strain>
    </source>
</reference>
<evidence type="ECO:0000313" key="6">
    <source>
        <dbReference type="EMBL" id="KAF8677722.1"/>
    </source>
</evidence>
<evidence type="ECO:0000256" key="2">
    <source>
        <dbReference type="ARBA" id="ARBA00013850"/>
    </source>
</evidence>
<feature type="compositionally biased region" description="Acidic residues" evidence="3">
    <location>
        <begin position="78"/>
        <end position="105"/>
    </location>
</feature>
<gene>
    <name evidence="6" type="ORF">RHS04_05983</name>
</gene>